<evidence type="ECO:0000256" key="3">
    <source>
        <dbReference type="SAM" id="Phobius"/>
    </source>
</evidence>
<feature type="transmembrane region" description="Helical" evidence="3">
    <location>
        <begin position="35"/>
        <end position="52"/>
    </location>
</feature>
<dbReference type="SMART" id="SM00267">
    <property type="entry name" value="GGDEF"/>
    <property type="match status" value="1"/>
</dbReference>
<comment type="catalytic activity">
    <reaction evidence="2">
        <text>2 GTP = 3',3'-c-di-GMP + 2 diphosphate</text>
        <dbReference type="Rhea" id="RHEA:24898"/>
        <dbReference type="ChEBI" id="CHEBI:33019"/>
        <dbReference type="ChEBI" id="CHEBI:37565"/>
        <dbReference type="ChEBI" id="CHEBI:58805"/>
        <dbReference type="EC" id="2.7.7.65"/>
    </reaction>
</comment>
<dbReference type="PANTHER" id="PTHR45138:SF9">
    <property type="entry name" value="DIGUANYLATE CYCLASE DGCM-RELATED"/>
    <property type="match status" value="1"/>
</dbReference>
<feature type="transmembrane region" description="Helical" evidence="3">
    <location>
        <begin position="64"/>
        <end position="83"/>
    </location>
</feature>
<protein>
    <recommendedName>
        <fullName evidence="1">diguanylate cyclase</fullName>
        <ecNumber evidence="1">2.7.7.65</ecNumber>
    </recommendedName>
</protein>
<keyword evidence="3" id="KW-0812">Transmembrane</keyword>
<dbReference type="InterPro" id="IPR000160">
    <property type="entry name" value="GGDEF_dom"/>
</dbReference>
<feature type="transmembrane region" description="Helical" evidence="3">
    <location>
        <begin position="145"/>
        <end position="166"/>
    </location>
</feature>
<keyword evidence="3" id="KW-0472">Membrane</keyword>
<dbReference type="RefSeq" id="WP_096013285.1">
    <property type="nucleotide sequence ID" value="NZ_CP015578.1"/>
</dbReference>
<evidence type="ECO:0000259" key="4">
    <source>
        <dbReference type="PROSITE" id="PS50887"/>
    </source>
</evidence>
<dbReference type="CDD" id="cd01949">
    <property type="entry name" value="GGDEF"/>
    <property type="match status" value="1"/>
</dbReference>
<dbReference type="Pfam" id="PF00990">
    <property type="entry name" value="GGDEF"/>
    <property type="match status" value="1"/>
</dbReference>
<reference evidence="6" key="2">
    <citation type="journal article" date="2017" name="Genome Biol. Evol.">
        <title>Comparative genomic analysis identifies a Campylobacter clade deficient in selenium metabolism.</title>
        <authorList>
            <person name="Miller W.G."/>
            <person name="Yee E."/>
            <person name="Lopes B.S."/>
            <person name="Chapman M.H."/>
            <person name="Huynh S."/>
            <person name="Bono J.L."/>
            <person name="Parker C.T."/>
            <person name="Strachan N.J.C."/>
            <person name="Forbes K.J."/>
        </authorList>
    </citation>
    <scope>NUCLEOTIDE SEQUENCE [LARGE SCALE GENOMIC DNA]</scope>
    <source>
        <strain evidence="6">NCTC 13004</strain>
    </source>
</reference>
<keyword evidence="3" id="KW-1133">Transmembrane helix</keyword>
<feature type="transmembrane region" description="Helical" evidence="3">
    <location>
        <begin position="12"/>
        <end position="29"/>
    </location>
</feature>
<proteinExistence type="predicted"/>
<name>A0A1X9SMM0_9BACT</name>
<dbReference type="InterPro" id="IPR029787">
    <property type="entry name" value="Nucleotide_cyclase"/>
</dbReference>
<dbReference type="PROSITE" id="PS50887">
    <property type="entry name" value="GGDEF"/>
    <property type="match status" value="1"/>
</dbReference>
<sequence>MNLITDKISFNFKFVLSLFLIATIIYSFIFYMMDSYILSIIAFAGLFVYIICIKAIDENDYDRVFLLSHLHIVISAACATMILGWDYGFYLVIIAIASTAHLNIFKNRLITYLLTGFEFIIFIIVYIVSNVYFPKIAGDFVELFYLSNLAFLLFLFVAIFKIYNIVNQTNIKDLHKYKHELKAASQTDHLTGLINKRALNLILSKKSNKTITIAMCDIDNFKSINDKFGHNIGDEVLKTLAKIFTDNTNKSDIVCRWGGEEFVIVATNTSRANFINQIQNIRFIINQTPIKVSNTLSIHFTVTFGISDSGTDSHKLTDQADKRLYKGKRSVKNCIITK</sequence>
<dbReference type="AlphaFoldDB" id="A0A1X9SMM0"/>
<reference evidence="6" key="1">
    <citation type="journal article" date="2017" name="Genome Biol. Evol.">
        <title>Comparative Genomic Analysis Identifies a Campylobacter Clade Deficient in Selenium Metabolism.</title>
        <authorList>
            <person name="Miller W.G."/>
            <person name="Yee E."/>
            <person name="Lopes B.S."/>
            <person name="Chapman M.H."/>
            <person name="Huynh S."/>
            <person name="Bono J.L."/>
            <person name="Parker C.T."/>
            <person name="Strachan N.J.C."/>
            <person name="Forbes K.J."/>
        </authorList>
    </citation>
    <scope>NUCLEOTIDE SEQUENCE [LARGE SCALE GENOMIC DNA]</scope>
    <source>
        <strain evidence="6">NCTC 13004</strain>
    </source>
</reference>
<feature type="transmembrane region" description="Helical" evidence="3">
    <location>
        <begin position="112"/>
        <end position="133"/>
    </location>
</feature>
<evidence type="ECO:0000313" key="5">
    <source>
        <dbReference type="EMBL" id="ARQ97493.1"/>
    </source>
</evidence>
<dbReference type="NCBIfam" id="TIGR00254">
    <property type="entry name" value="GGDEF"/>
    <property type="match status" value="1"/>
</dbReference>
<dbReference type="FunFam" id="3.30.70.270:FF:000001">
    <property type="entry name" value="Diguanylate cyclase domain protein"/>
    <property type="match status" value="1"/>
</dbReference>
<dbReference type="PANTHER" id="PTHR45138">
    <property type="entry name" value="REGULATORY COMPONENTS OF SENSORY TRANSDUCTION SYSTEM"/>
    <property type="match status" value="1"/>
</dbReference>
<dbReference type="KEGG" id="clx:CLAN_0746"/>
<evidence type="ECO:0000313" key="6">
    <source>
        <dbReference type="Proteomes" id="UP000202031"/>
    </source>
</evidence>
<evidence type="ECO:0000256" key="1">
    <source>
        <dbReference type="ARBA" id="ARBA00012528"/>
    </source>
</evidence>
<accession>A0A1X9SMM0</accession>
<dbReference type="GeneID" id="46921221"/>
<dbReference type="Proteomes" id="UP000202031">
    <property type="component" value="Chromosome"/>
</dbReference>
<dbReference type="InterPro" id="IPR043128">
    <property type="entry name" value="Rev_trsase/Diguanyl_cyclase"/>
</dbReference>
<organism evidence="5 6">
    <name type="scientific">Campylobacter lanienae NCTC 13004</name>
    <dbReference type="NCBI Taxonomy" id="1031753"/>
    <lineage>
        <taxon>Bacteria</taxon>
        <taxon>Pseudomonadati</taxon>
        <taxon>Campylobacterota</taxon>
        <taxon>Epsilonproteobacteria</taxon>
        <taxon>Campylobacterales</taxon>
        <taxon>Campylobacteraceae</taxon>
        <taxon>Campylobacter</taxon>
    </lineage>
</organism>
<dbReference type="InterPro" id="IPR050469">
    <property type="entry name" value="Diguanylate_Cyclase"/>
</dbReference>
<dbReference type="GO" id="GO:0052621">
    <property type="term" value="F:diguanylate cyclase activity"/>
    <property type="evidence" value="ECO:0007669"/>
    <property type="project" value="UniProtKB-EC"/>
</dbReference>
<dbReference type="SUPFAM" id="SSF55073">
    <property type="entry name" value="Nucleotide cyclase"/>
    <property type="match status" value="1"/>
</dbReference>
<dbReference type="EC" id="2.7.7.65" evidence="1"/>
<dbReference type="Gene3D" id="3.30.70.270">
    <property type="match status" value="1"/>
</dbReference>
<dbReference type="EMBL" id="CP015578">
    <property type="protein sequence ID" value="ARQ97493.1"/>
    <property type="molecule type" value="Genomic_DNA"/>
</dbReference>
<evidence type="ECO:0000256" key="2">
    <source>
        <dbReference type="ARBA" id="ARBA00034247"/>
    </source>
</evidence>
<feature type="domain" description="GGDEF" evidence="4">
    <location>
        <begin position="209"/>
        <end position="338"/>
    </location>
</feature>
<feature type="transmembrane region" description="Helical" evidence="3">
    <location>
        <begin position="89"/>
        <end position="105"/>
    </location>
</feature>
<gene>
    <name evidence="5" type="ORF">CLAN_0746</name>
</gene>